<feature type="region of interest" description="Disordered" evidence="1">
    <location>
        <begin position="75"/>
        <end position="101"/>
    </location>
</feature>
<gene>
    <name evidence="3" type="ORF">LLUT_LOCUS36338</name>
</gene>
<evidence type="ECO:0008006" key="5">
    <source>
        <dbReference type="Google" id="ProtNLM"/>
    </source>
</evidence>
<dbReference type="EMBL" id="CAXHTB010000026">
    <property type="protein sequence ID" value="CAL0335278.1"/>
    <property type="molecule type" value="Genomic_DNA"/>
</dbReference>
<evidence type="ECO:0000256" key="1">
    <source>
        <dbReference type="SAM" id="MobiDB-lite"/>
    </source>
</evidence>
<keyword evidence="2" id="KW-0472">Membrane</keyword>
<dbReference type="Proteomes" id="UP001497480">
    <property type="component" value="Unassembled WGS sequence"/>
</dbReference>
<evidence type="ECO:0000313" key="4">
    <source>
        <dbReference type="Proteomes" id="UP001497480"/>
    </source>
</evidence>
<keyword evidence="4" id="KW-1185">Reference proteome</keyword>
<name>A0AAV1YQC6_LUPLU</name>
<keyword evidence="2" id="KW-0812">Transmembrane</keyword>
<sequence>MASSISNGLVFTTAMVVSTTLFYFAFSNQNSHSSLFQFSNKQILRSCLYSKEKRRGRKKKRVKFAENVIMMEEKDNKMEKQKNQKRVLSRSKCKNGSMEKSGMQENRVALYKGMLRDRGQRIACCH</sequence>
<accession>A0AAV1YQC6</accession>
<dbReference type="PANTHER" id="PTHR33564:SF15">
    <property type="entry name" value="PROTEIN, PUTATIVE-RELATED"/>
    <property type="match status" value="1"/>
</dbReference>
<keyword evidence="2" id="KW-1133">Transmembrane helix</keyword>
<dbReference type="AlphaFoldDB" id="A0AAV1YQC6"/>
<proteinExistence type="predicted"/>
<evidence type="ECO:0000256" key="2">
    <source>
        <dbReference type="SAM" id="Phobius"/>
    </source>
</evidence>
<protein>
    <recommendedName>
        <fullName evidence="5">Transmembrane protein</fullName>
    </recommendedName>
</protein>
<comment type="caution">
    <text evidence="3">The sequence shown here is derived from an EMBL/GenBank/DDBJ whole genome shotgun (WGS) entry which is preliminary data.</text>
</comment>
<dbReference type="PANTHER" id="PTHR33564">
    <property type="entry name" value="TRANSMEMBRANE PROTEIN"/>
    <property type="match status" value="1"/>
</dbReference>
<feature type="compositionally biased region" description="Basic residues" evidence="1">
    <location>
        <begin position="83"/>
        <end position="93"/>
    </location>
</feature>
<reference evidence="3 4" key="1">
    <citation type="submission" date="2024-03" db="EMBL/GenBank/DDBJ databases">
        <authorList>
            <person name="Martinez-Hernandez J."/>
        </authorList>
    </citation>
    <scope>NUCLEOTIDE SEQUENCE [LARGE SCALE GENOMIC DNA]</scope>
</reference>
<organism evidence="3 4">
    <name type="scientific">Lupinus luteus</name>
    <name type="common">European yellow lupine</name>
    <dbReference type="NCBI Taxonomy" id="3873"/>
    <lineage>
        <taxon>Eukaryota</taxon>
        <taxon>Viridiplantae</taxon>
        <taxon>Streptophyta</taxon>
        <taxon>Embryophyta</taxon>
        <taxon>Tracheophyta</taxon>
        <taxon>Spermatophyta</taxon>
        <taxon>Magnoliopsida</taxon>
        <taxon>eudicotyledons</taxon>
        <taxon>Gunneridae</taxon>
        <taxon>Pentapetalae</taxon>
        <taxon>rosids</taxon>
        <taxon>fabids</taxon>
        <taxon>Fabales</taxon>
        <taxon>Fabaceae</taxon>
        <taxon>Papilionoideae</taxon>
        <taxon>50 kb inversion clade</taxon>
        <taxon>genistoids sensu lato</taxon>
        <taxon>core genistoids</taxon>
        <taxon>Genisteae</taxon>
        <taxon>Lupinus</taxon>
    </lineage>
</organism>
<feature type="transmembrane region" description="Helical" evidence="2">
    <location>
        <begin position="6"/>
        <end position="26"/>
    </location>
</feature>
<evidence type="ECO:0000313" key="3">
    <source>
        <dbReference type="EMBL" id="CAL0335278.1"/>
    </source>
</evidence>